<dbReference type="HOGENOM" id="CLU_031804_1_1_1"/>
<evidence type="ECO:0000256" key="5">
    <source>
        <dbReference type="ARBA" id="ARBA00022824"/>
    </source>
</evidence>
<dbReference type="OMA" id="AHDEYPR"/>
<evidence type="ECO:0000256" key="3">
    <source>
        <dbReference type="ARBA" id="ARBA00008743"/>
    </source>
</evidence>
<evidence type="ECO:0000256" key="2">
    <source>
        <dbReference type="ARBA" id="ARBA00004922"/>
    </source>
</evidence>
<name>K1VSC3_TRIAC</name>
<keyword evidence="12" id="KW-1185">Reference proteome</keyword>
<sequence length="434" mass="47470">MRFSAPSFLVGLLALAIGADARSSTGDRVLLVVDKEDRAQFKGEGTYTKFLDSLKSRGYQVQIKSADAKDLVLSSFGEPEYDHMVVMASKAILDAQATHLNTLYVLSPDMDDLLRSTLREYDVEPSPAGSELLDAFSHVGGGSLSDVVLPADSVVAPKPVVPDSLGPIVFPHGVTVQLGENPYLLPLIVAPGTSYLGKSNGKQIGGTAPHSSGAAVAAMQNRQNVRIGFAGSKEMLSNEWWGKKLDGKETGNRKAIEDLTKWLFQETGVVKVVETRHHRKGGSEPEEEYRKKDEVTYSITLSEHATSASGESEWKPFNAEDLQLEFVMLDPSIRTALHRVSSDSTSSTYSTDFIAPDRHGVFKFVVRYLRPGLTYVETADKTSVVPLRHDEHPRWITGAYPFYAGCISTAGAFLLFAYLWVNTGEHDKGKKKAE</sequence>
<evidence type="ECO:0000256" key="7">
    <source>
        <dbReference type="ARBA" id="ARBA00023136"/>
    </source>
</evidence>
<dbReference type="InParanoid" id="K1VSC3"/>
<dbReference type="eggNOG" id="KOG2754">
    <property type="taxonomic scope" value="Eukaryota"/>
</dbReference>
<comment type="function">
    <text evidence="8">Subunit of the oligosaccharyl transferase (OST) complex that catalyzes the initial transfer of a defined glycan (Glc(3)Man(9)GlcNAc(2) in eukaryotes) from the lipid carrier dolichol-pyrophosphate to an asparagine residue within an Asn-X-Ser/Thr consensus motif in nascent polypeptide chains, the first step in protein N-glycosylation. N-glycosylation occurs cotranslationally and the complex associates with the Sec61 complex at the channel-forming translocon complex that mediates protein translocation across the endoplasmic reticulum (ER).</text>
</comment>
<dbReference type="GO" id="GO:0018279">
    <property type="term" value="P:protein N-linked glycosylation via asparagine"/>
    <property type="evidence" value="ECO:0007669"/>
    <property type="project" value="UniProtKB-UniRule"/>
</dbReference>
<dbReference type="GO" id="GO:0016740">
    <property type="term" value="F:transferase activity"/>
    <property type="evidence" value="ECO:0007669"/>
    <property type="project" value="UniProtKB-KW"/>
</dbReference>
<evidence type="ECO:0000256" key="1">
    <source>
        <dbReference type="ARBA" id="ARBA00004479"/>
    </source>
</evidence>
<comment type="caution">
    <text evidence="11">The sequence shown here is derived from an EMBL/GenBank/DDBJ whole genome shotgun (WGS) entry which is preliminary data.</text>
</comment>
<keyword evidence="8" id="KW-0732">Signal</keyword>
<dbReference type="InterPro" id="IPR005013">
    <property type="entry name" value="DDOST_48_kDa_subunit"/>
</dbReference>
<evidence type="ECO:0000313" key="11">
    <source>
        <dbReference type="EMBL" id="EKC99562.1"/>
    </source>
</evidence>
<dbReference type="EMBL" id="AMBO01000368">
    <property type="protein sequence ID" value="EKC99562.1"/>
    <property type="molecule type" value="Genomic_DNA"/>
</dbReference>
<keyword evidence="11" id="KW-0808">Transferase</keyword>
<keyword evidence="5 8" id="KW-0256">Endoplasmic reticulum</keyword>
<evidence type="ECO:0000259" key="9">
    <source>
        <dbReference type="Pfam" id="PF03345"/>
    </source>
</evidence>
<dbReference type="FunCoup" id="K1VSC3">
    <property type="interactions" value="446"/>
</dbReference>
<accession>K1VSC3</accession>
<evidence type="ECO:0000256" key="8">
    <source>
        <dbReference type="RuleBase" id="RU361142"/>
    </source>
</evidence>
<dbReference type="Pfam" id="PF03345">
    <property type="entry name" value="OST48_N"/>
    <property type="match status" value="1"/>
</dbReference>
<comment type="pathway">
    <text evidence="2 8">Protein modification; protein glycosylation.</text>
</comment>
<keyword evidence="4 8" id="KW-0812">Transmembrane</keyword>
<organism evidence="11 12">
    <name type="scientific">Trichosporon asahii var. asahii (strain CBS 8904)</name>
    <name type="common">Yeast</name>
    <dbReference type="NCBI Taxonomy" id="1220162"/>
    <lineage>
        <taxon>Eukaryota</taxon>
        <taxon>Fungi</taxon>
        <taxon>Dikarya</taxon>
        <taxon>Basidiomycota</taxon>
        <taxon>Agaricomycotina</taxon>
        <taxon>Tremellomycetes</taxon>
        <taxon>Trichosporonales</taxon>
        <taxon>Trichosporonaceae</taxon>
        <taxon>Trichosporon</taxon>
    </lineage>
</organism>
<dbReference type="Proteomes" id="UP000006757">
    <property type="component" value="Unassembled WGS sequence"/>
</dbReference>
<dbReference type="AlphaFoldDB" id="K1VSC3"/>
<evidence type="ECO:0000256" key="4">
    <source>
        <dbReference type="ARBA" id="ARBA00022692"/>
    </source>
</evidence>
<feature type="domain" description="OST48 N-terminal" evidence="9">
    <location>
        <begin position="28"/>
        <end position="262"/>
    </location>
</feature>
<dbReference type="Pfam" id="PF23358">
    <property type="entry name" value="OST48_MD"/>
    <property type="match status" value="1"/>
</dbReference>
<dbReference type="PANTHER" id="PTHR10830:SF0">
    <property type="entry name" value="DOLICHYL-DIPHOSPHOOLIGOSACCHARIDE--PROTEIN GLYCOSYLTRANSFERASE 48 KDA SUBUNIT"/>
    <property type="match status" value="1"/>
</dbReference>
<keyword evidence="6 8" id="KW-1133">Transmembrane helix</keyword>
<comment type="similarity">
    <text evidence="3 8">Belongs to the DDOST 48 kDa subunit family.</text>
</comment>
<dbReference type="OrthoDB" id="29105at2759"/>
<dbReference type="InterPro" id="IPR055457">
    <property type="entry name" value="OST48_N"/>
</dbReference>
<comment type="subcellular location">
    <subcellularLocation>
        <location evidence="8">Endoplasmic reticulum membrane</location>
        <topology evidence="8">Single-pass type I membrane protein</topology>
    </subcellularLocation>
    <subcellularLocation>
        <location evidence="1">Membrane</location>
        <topology evidence="1">Single-pass type I membrane protein</topology>
    </subcellularLocation>
</comment>
<evidence type="ECO:0000256" key="6">
    <source>
        <dbReference type="ARBA" id="ARBA00022989"/>
    </source>
</evidence>
<keyword evidence="7 8" id="KW-0472">Membrane</keyword>
<evidence type="ECO:0000313" key="12">
    <source>
        <dbReference type="Proteomes" id="UP000006757"/>
    </source>
</evidence>
<feature type="signal peptide" evidence="8">
    <location>
        <begin position="1"/>
        <end position="21"/>
    </location>
</feature>
<gene>
    <name evidence="11" type="ORF">A1Q2_06098</name>
</gene>
<feature type="chain" id="PRO_5005137339" description="Dolichyl-diphosphooligosaccharide--protein glycosyltransferase subunit WBP1" evidence="8">
    <location>
        <begin position="22"/>
        <end position="434"/>
    </location>
</feature>
<dbReference type="GO" id="GO:0008250">
    <property type="term" value="C:oligosaccharyltransferase complex"/>
    <property type="evidence" value="ECO:0007669"/>
    <property type="project" value="TreeGrafter"/>
</dbReference>
<dbReference type="InterPro" id="IPR055459">
    <property type="entry name" value="OST48_MD"/>
</dbReference>
<proteinExistence type="inferred from homology"/>
<comment type="subunit">
    <text evidence="8">Component of the oligosaccharyltransferase (OST) complex.</text>
</comment>
<protein>
    <recommendedName>
        <fullName evidence="8">Dolichyl-diphosphooligosaccharide--protein glycosyltransferase subunit WBP1</fullName>
        <shortName evidence="8">Oligosaccharyl transferase subunit WBP1</shortName>
    </recommendedName>
</protein>
<dbReference type="STRING" id="1220162.K1VSC3"/>
<reference evidence="11 12" key="1">
    <citation type="journal article" date="2012" name="Eukaryot. Cell">
        <title>Genome sequence of the Trichosporon asahii environmental strain CBS 8904.</title>
        <authorList>
            <person name="Yang R.Y."/>
            <person name="Li H.T."/>
            <person name="Zhu H."/>
            <person name="Zhou G.P."/>
            <person name="Wang M."/>
            <person name="Wang L."/>
        </authorList>
    </citation>
    <scope>NUCLEOTIDE SEQUENCE [LARGE SCALE GENOMIC DNA]</scope>
    <source>
        <strain evidence="11 12">CBS 8904</strain>
    </source>
</reference>
<dbReference type="PANTHER" id="PTHR10830">
    <property type="entry name" value="DOLICHYL-DIPHOSPHOOLIGOSACCHARIDE--PROTEIN GLYCOSYLTRANSFERASE 48 KDA SUBUNIT"/>
    <property type="match status" value="1"/>
</dbReference>
<feature type="domain" description="OST48 middle" evidence="10">
    <location>
        <begin position="277"/>
        <end position="422"/>
    </location>
</feature>
<dbReference type="UniPathway" id="UPA00378"/>
<feature type="transmembrane region" description="Helical" evidence="8">
    <location>
        <begin position="400"/>
        <end position="421"/>
    </location>
</feature>
<evidence type="ECO:0000259" key="10">
    <source>
        <dbReference type="Pfam" id="PF23358"/>
    </source>
</evidence>